<dbReference type="InterPro" id="IPR003959">
    <property type="entry name" value="ATPase_AAA_core"/>
</dbReference>
<dbReference type="GO" id="GO:0016558">
    <property type="term" value="P:protein import into peroxisome matrix"/>
    <property type="evidence" value="ECO:0007669"/>
    <property type="project" value="TreeGrafter"/>
</dbReference>
<dbReference type="Proteomes" id="UP000266196">
    <property type="component" value="Unassembled WGS sequence"/>
</dbReference>
<dbReference type="InterPro" id="IPR050168">
    <property type="entry name" value="AAA_ATPase_domain"/>
</dbReference>
<proteinExistence type="predicted"/>
<dbReference type="EMBL" id="QUTE01016433">
    <property type="protein sequence ID" value="RHY97001.1"/>
    <property type="molecule type" value="Genomic_DNA"/>
</dbReference>
<protein>
    <recommendedName>
        <fullName evidence="1">AAA+ ATPase domain-containing protein</fullName>
    </recommendedName>
</protein>
<comment type="caution">
    <text evidence="2">The sequence shown here is derived from an EMBL/GenBank/DDBJ whole genome shotgun (WGS) entry which is preliminary data.</text>
</comment>
<dbReference type="PANTHER" id="PTHR23077:SF12">
    <property type="entry name" value="PEROXISOMAL ATPASE PEX1"/>
    <property type="match status" value="1"/>
</dbReference>
<sequence>MDDDEILIHPLMVATLLGTHDITGDIALVASVWDDAADATTRPTCVGRLRASTDVAFDSCGLSPTIQSELGLSSLAHVRLRWLTHPPLLPLCILLTPLSAMDNVIDRFLSWSQSCGLMYVLSSQNRITLDTDMQVVVTIQFNDPNHETAVPTAASSPDEYVIVGDGFYLPRRQDVAMGTATQQDAVGAVVIPDQLVTFPGMEPIMTTLWKRLFPVLGRDGCGVRTRMGSVSPPGSIVLHGPRGTGKSSVLAALQAKCKLSFGVMCDTVAVPCRNLRGLKMDSVKAALTAAFDRATHLAPCLVTLDDIDALMPPEDDTSGAAGMSEQSRRLAEHVAAHHAAAIVSQVDSTCDSNWPVFATACSKKSVAVVATAREAQSMHPLLRTCGLFDRPIALSLPDAVARECILRGLVNRAEAVYPPTDEQVQGAVQKTEGFSVRDLTQVVDRAVHHATIRTRQSTTQDRMSLDLLAGLEGFTPAALRGVELFKSSVQWSDIGGLHDIRQTLKDTLELPTKLYAAAPIKLPSGLLLFGPPGCGKTLLANAVANECGLNFISVKGPEVLNKYIGASEQAVRDLFARAAAAAPSVLFLDEFDAMAPRRGADNTGVTDRVVNQLLTFLDGVESRFPNVQDRLDILQAVSRKMDLADDVSMVLPSVAQQTELYSGADLQAVMYAAQLEAVHASIPFADDWDMEFQDSSDSVSFSPKVPHHASKVCASHVQKALAASRPSASIDAKRRYDRMYGSFNNSSQQPRVTEFKTAESNLTFDRSDAAHSTQRSALY</sequence>
<dbReference type="Gene3D" id="3.40.50.300">
    <property type="entry name" value="P-loop containing nucleotide triphosphate hydrolases"/>
    <property type="match status" value="2"/>
</dbReference>
<dbReference type="Gene3D" id="1.10.8.60">
    <property type="match status" value="2"/>
</dbReference>
<dbReference type="AlphaFoldDB" id="A0A397ETP1"/>
<dbReference type="Pfam" id="PF00004">
    <property type="entry name" value="AAA"/>
    <property type="match status" value="2"/>
</dbReference>
<feature type="domain" description="AAA+ ATPase" evidence="1">
    <location>
        <begin position="232"/>
        <end position="398"/>
    </location>
</feature>
<dbReference type="InterPro" id="IPR003593">
    <property type="entry name" value="AAA+_ATPase"/>
</dbReference>
<dbReference type="GO" id="GO:0005524">
    <property type="term" value="F:ATP binding"/>
    <property type="evidence" value="ECO:0007669"/>
    <property type="project" value="InterPro"/>
</dbReference>
<reference evidence="2 3" key="1">
    <citation type="submission" date="2018-08" db="EMBL/GenBank/DDBJ databases">
        <title>Aphanomyces genome sequencing and annotation.</title>
        <authorList>
            <person name="Minardi D."/>
            <person name="Oidtmann B."/>
            <person name="Van Der Giezen M."/>
            <person name="Studholme D.J."/>
        </authorList>
    </citation>
    <scope>NUCLEOTIDE SEQUENCE [LARGE SCALE GENOMIC DNA]</scope>
    <source>
        <strain evidence="2 3">197901</strain>
    </source>
</reference>
<dbReference type="GO" id="GO:0005829">
    <property type="term" value="C:cytosol"/>
    <property type="evidence" value="ECO:0007669"/>
    <property type="project" value="TreeGrafter"/>
</dbReference>
<feature type="domain" description="AAA+ ATPase" evidence="1">
    <location>
        <begin position="522"/>
        <end position="648"/>
    </location>
</feature>
<dbReference type="PANTHER" id="PTHR23077">
    <property type="entry name" value="AAA-FAMILY ATPASE"/>
    <property type="match status" value="1"/>
</dbReference>
<dbReference type="SUPFAM" id="SSF52540">
    <property type="entry name" value="P-loop containing nucleoside triphosphate hydrolases"/>
    <property type="match status" value="2"/>
</dbReference>
<dbReference type="VEuPathDB" id="FungiDB:H257_04169"/>
<dbReference type="GO" id="GO:0005778">
    <property type="term" value="C:peroxisomal membrane"/>
    <property type="evidence" value="ECO:0007669"/>
    <property type="project" value="TreeGrafter"/>
</dbReference>
<dbReference type="GO" id="GO:0016887">
    <property type="term" value="F:ATP hydrolysis activity"/>
    <property type="evidence" value="ECO:0007669"/>
    <property type="project" value="InterPro"/>
</dbReference>
<evidence type="ECO:0000259" key="1">
    <source>
        <dbReference type="SMART" id="SM00382"/>
    </source>
</evidence>
<evidence type="ECO:0000313" key="2">
    <source>
        <dbReference type="EMBL" id="RHY97001.1"/>
    </source>
</evidence>
<organism evidence="2 3">
    <name type="scientific">Aphanomyces astaci</name>
    <name type="common">Crayfish plague agent</name>
    <dbReference type="NCBI Taxonomy" id="112090"/>
    <lineage>
        <taxon>Eukaryota</taxon>
        <taxon>Sar</taxon>
        <taxon>Stramenopiles</taxon>
        <taxon>Oomycota</taxon>
        <taxon>Saprolegniomycetes</taxon>
        <taxon>Saprolegniales</taxon>
        <taxon>Verrucalvaceae</taxon>
        <taxon>Aphanomyces</taxon>
    </lineage>
</organism>
<gene>
    <name evidence="2" type="ORF">DYB31_006096</name>
</gene>
<dbReference type="InterPro" id="IPR027417">
    <property type="entry name" value="P-loop_NTPase"/>
</dbReference>
<evidence type="ECO:0000313" key="3">
    <source>
        <dbReference type="Proteomes" id="UP000266196"/>
    </source>
</evidence>
<dbReference type="SMART" id="SM00382">
    <property type="entry name" value="AAA"/>
    <property type="match status" value="2"/>
</dbReference>
<name>A0A397ETP1_APHAT</name>
<accession>A0A397ETP1</accession>